<dbReference type="VEuPathDB" id="FungiDB:SMAC_08926"/>
<gene>
    <name evidence="1" type="ORF">SMACR_08926</name>
</gene>
<evidence type="ECO:0000313" key="1">
    <source>
        <dbReference type="EMBL" id="KAA8635158.1"/>
    </source>
</evidence>
<name>A0A8S9A0C1_SORMA</name>
<protein>
    <submittedName>
        <fullName evidence="1">Uncharacterized protein</fullName>
    </submittedName>
</protein>
<organism evidence="1 2">
    <name type="scientific">Sordaria macrospora</name>
    <dbReference type="NCBI Taxonomy" id="5147"/>
    <lineage>
        <taxon>Eukaryota</taxon>
        <taxon>Fungi</taxon>
        <taxon>Dikarya</taxon>
        <taxon>Ascomycota</taxon>
        <taxon>Pezizomycotina</taxon>
        <taxon>Sordariomycetes</taxon>
        <taxon>Sordariomycetidae</taxon>
        <taxon>Sordariales</taxon>
        <taxon>Sordariaceae</taxon>
        <taxon>Sordaria</taxon>
    </lineage>
</organism>
<dbReference type="AlphaFoldDB" id="A0A8S9A0C1"/>
<reference evidence="1 2" key="1">
    <citation type="submission" date="2017-07" db="EMBL/GenBank/DDBJ databases">
        <title>Genome sequence of the Sordaria macrospora wild type strain R19027.</title>
        <authorList>
            <person name="Nowrousian M."/>
            <person name="Teichert I."/>
            <person name="Kueck U."/>
        </authorList>
    </citation>
    <scope>NUCLEOTIDE SEQUENCE [LARGE SCALE GENOMIC DNA]</scope>
    <source>
        <strain evidence="1 2">R19027</strain>
        <tissue evidence="1">Mycelium</tissue>
    </source>
</reference>
<dbReference type="Proteomes" id="UP000433876">
    <property type="component" value="Unassembled WGS sequence"/>
</dbReference>
<dbReference type="EMBL" id="NMPR01000014">
    <property type="protein sequence ID" value="KAA8635158.1"/>
    <property type="molecule type" value="Genomic_DNA"/>
</dbReference>
<comment type="caution">
    <text evidence="1">The sequence shown here is derived from an EMBL/GenBank/DDBJ whole genome shotgun (WGS) entry which is preliminary data.</text>
</comment>
<evidence type="ECO:0000313" key="2">
    <source>
        <dbReference type="Proteomes" id="UP000433876"/>
    </source>
</evidence>
<accession>A0A8S9A0C1</accession>
<sequence>MPSPVEAGHELLIDLFDGEALGTPITVKWQQNFVDRQASYYRLDVYNDTTHETQSGHEKMTSLSNRRKEDGVIVELSNHEMFKEFGTPKGMDGFAKPAHQWASGFERSLEANMAALASSLQTKLILPAGNVFEFKSLNTDSDGHVYSLITYKNQKVSQTKT</sequence>
<proteinExistence type="predicted"/>